<comment type="caution">
    <text evidence="14">The sequence shown here is derived from an EMBL/GenBank/DDBJ whole genome shotgun (WGS) entry which is preliminary data.</text>
</comment>
<dbReference type="EMBL" id="CM032187">
    <property type="protein sequence ID" value="KAG7089386.1"/>
    <property type="molecule type" value="Genomic_DNA"/>
</dbReference>
<evidence type="ECO:0000256" key="13">
    <source>
        <dbReference type="SAM" id="MobiDB-lite"/>
    </source>
</evidence>
<evidence type="ECO:0000256" key="12">
    <source>
        <dbReference type="ARBA" id="ARBA00048418"/>
    </source>
</evidence>
<comment type="catalytic activity">
    <reaction evidence="12">
        <text>small RNA 3'-end nucleotide + S-adenosyl-L-methionine = small RNA 3'-end 2'-O-methylnucleotide + S-adenosyl-L-homocysteine + H(+)</text>
        <dbReference type="Rhea" id="RHEA:37887"/>
        <dbReference type="Rhea" id="RHEA-COMP:10415"/>
        <dbReference type="Rhea" id="RHEA-COMP:10416"/>
        <dbReference type="ChEBI" id="CHEBI:15378"/>
        <dbReference type="ChEBI" id="CHEBI:57856"/>
        <dbReference type="ChEBI" id="CHEBI:59789"/>
        <dbReference type="ChEBI" id="CHEBI:74896"/>
        <dbReference type="ChEBI" id="CHEBI:74898"/>
        <dbReference type="EC" id="2.1.1.386"/>
    </reaction>
</comment>
<dbReference type="GO" id="GO:0001510">
    <property type="term" value="P:RNA methylation"/>
    <property type="evidence" value="ECO:0007669"/>
    <property type="project" value="InterPro"/>
</dbReference>
<keyword evidence="8" id="KW-0460">Magnesium</keyword>
<dbReference type="GO" id="GO:0005737">
    <property type="term" value="C:cytoplasm"/>
    <property type="evidence" value="ECO:0007669"/>
    <property type="project" value="TreeGrafter"/>
</dbReference>
<keyword evidence="10" id="KW-0943">RNA-mediated gene silencing</keyword>
<feature type="compositionally biased region" description="Polar residues" evidence="13">
    <location>
        <begin position="559"/>
        <end position="579"/>
    </location>
</feature>
<dbReference type="PANTHER" id="PTHR21404">
    <property type="entry name" value="HEN1"/>
    <property type="match status" value="1"/>
</dbReference>
<dbReference type="PANTHER" id="PTHR21404:SF3">
    <property type="entry name" value="SMALL RNA 2'-O-METHYLTRANSFERASE"/>
    <property type="match status" value="1"/>
</dbReference>
<evidence type="ECO:0000256" key="10">
    <source>
        <dbReference type="ARBA" id="ARBA00023158"/>
    </source>
</evidence>
<dbReference type="InterPro" id="IPR029063">
    <property type="entry name" value="SAM-dependent_MTases_sf"/>
</dbReference>
<dbReference type="Proteomes" id="UP001049176">
    <property type="component" value="Chromosome 7"/>
</dbReference>
<comment type="cofactor">
    <cofactor evidence="1">
        <name>Mg(2+)</name>
        <dbReference type="ChEBI" id="CHEBI:18420"/>
    </cofactor>
</comment>
<dbReference type="KEGG" id="more:E1B28_011076"/>
<dbReference type="GeneID" id="66080151"/>
<accession>A0A9P7UQU0</accession>
<keyword evidence="6" id="KW-0949">S-adenosyl-L-methionine</keyword>
<evidence type="ECO:0000256" key="7">
    <source>
        <dbReference type="ARBA" id="ARBA00022723"/>
    </source>
</evidence>
<evidence type="ECO:0000256" key="3">
    <source>
        <dbReference type="ARBA" id="ARBA00021330"/>
    </source>
</evidence>
<dbReference type="GO" id="GO:0090486">
    <property type="term" value="F:small RNA 2'-O-methyltransferase activity"/>
    <property type="evidence" value="ECO:0007669"/>
    <property type="project" value="UniProtKB-EC"/>
</dbReference>
<comment type="similarity">
    <text evidence="2">Belongs to the methyltransferase superfamily. HEN1 family.</text>
</comment>
<evidence type="ECO:0000256" key="1">
    <source>
        <dbReference type="ARBA" id="ARBA00001946"/>
    </source>
</evidence>
<evidence type="ECO:0000256" key="11">
    <source>
        <dbReference type="ARBA" id="ARBA00035025"/>
    </source>
</evidence>
<dbReference type="Gene3D" id="3.40.50.150">
    <property type="entry name" value="Vaccinia Virus protein VP39"/>
    <property type="match status" value="1"/>
</dbReference>
<keyword evidence="9" id="KW-0694">RNA-binding</keyword>
<evidence type="ECO:0000256" key="4">
    <source>
        <dbReference type="ARBA" id="ARBA00022603"/>
    </source>
</evidence>
<dbReference type="RefSeq" id="XP_043005856.1">
    <property type="nucleotide sequence ID" value="XM_043156072.1"/>
</dbReference>
<gene>
    <name evidence="14" type="ORF">E1B28_011076</name>
</gene>
<feature type="compositionally biased region" description="Polar residues" evidence="13">
    <location>
        <begin position="518"/>
        <end position="535"/>
    </location>
</feature>
<dbReference type="EC" id="2.1.1.386" evidence="11"/>
<dbReference type="GO" id="GO:0046872">
    <property type="term" value="F:metal ion binding"/>
    <property type="evidence" value="ECO:0007669"/>
    <property type="project" value="UniProtKB-KW"/>
</dbReference>
<name>A0A9P7UQU0_9AGAR</name>
<sequence>MDGKDHELKVTFIPQLYLQRRIWILDVLRQEGVVDVLDVGCGEGQLLSALCQPAPWLAFKGKFYDNDSDLNLKVELEDQSPPMNLFNSSLGPIPYLHINRVAGLDISDADLDFVMKVTEPERFELESDVTGSSVGGGSGWGLGATIGGREPVRWESMTANIWKGGLEVVNDAFVGVECIVASEVIEHLPPDVFPFFSPVLLGIYQPRLLLITTPSYTFNARFTAPDAPLNRKSGYPDPTGRTDRVFRHEDHKFEWTPDEFKVWCEEEARKWGYELKLGDIGRAYEVDEWGRDEELGGATLVATFRRKEGVNDERQAQAREAVRVLQQQQQRVVSEDDGEEKEKEELKHELLVSYLHTAHERARKPLPLSEIRDIVKARMEEYRESFMRLEDLWYERDVSIACGGRIEVLIKSLQERNNILTLKQDGDAPDLNIQRQRELWKVELLGDPGTKRTRMLWPSTEESIDEHEKSVEYMPADWNPEEEYKSEYDDRGYLTTSSSGGDGDVSWNEDEPEKTAWAITSSAQWNPEVGSSTADSWGMNEERGGWDEELDKRTKFTRLASTASSTTGWDGDESNGTTS</sequence>
<evidence type="ECO:0000313" key="14">
    <source>
        <dbReference type="EMBL" id="KAG7089386.1"/>
    </source>
</evidence>
<feature type="compositionally biased region" description="Basic and acidic residues" evidence="13">
    <location>
        <begin position="540"/>
        <end position="554"/>
    </location>
</feature>
<dbReference type="GO" id="GO:0003723">
    <property type="term" value="F:RNA binding"/>
    <property type="evidence" value="ECO:0007669"/>
    <property type="project" value="UniProtKB-KW"/>
</dbReference>
<dbReference type="OrthoDB" id="2154311at2759"/>
<evidence type="ECO:0000256" key="9">
    <source>
        <dbReference type="ARBA" id="ARBA00022884"/>
    </source>
</evidence>
<keyword evidence="4" id="KW-0489">Methyltransferase</keyword>
<dbReference type="GO" id="GO:0005634">
    <property type="term" value="C:nucleus"/>
    <property type="evidence" value="ECO:0007669"/>
    <property type="project" value="TreeGrafter"/>
</dbReference>
<feature type="region of interest" description="Disordered" evidence="13">
    <location>
        <begin position="484"/>
        <end position="579"/>
    </location>
</feature>
<proteinExistence type="inferred from homology"/>
<evidence type="ECO:0000256" key="2">
    <source>
        <dbReference type="ARBA" id="ARBA00009026"/>
    </source>
</evidence>
<dbReference type="GO" id="GO:0030422">
    <property type="term" value="P:siRNA processing"/>
    <property type="evidence" value="ECO:0007669"/>
    <property type="project" value="TreeGrafter"/>
</dbReference>
<organism evidence="14 15">
    <name type="scientific">Marasmius oreades</name>
    <name type="common">fairy-ring Marasmius</name>
    <dbReference type="NCBI Taxonomy" id="181124"/>
    <lineage>
        <taxon>Eukaryota</taxon>
        <taxon>Fungi</taxon>
        <taxon>Dikarya</taxon>
        <taxon>Basidiomycota</taxon>
        <taxon>Agaricomycotina</taxon>
        <taxon>Agaricomycetes</taxon>
        <taxon>Agaricomycetidae</taxon>
        <taxon>Agaricales</taxon>
        <taxon>Marasmiineae</taxon>
        <taxon>Marasmiaceae</taxon>
        <taxon>Marasmius</taxon>
    </lineage>
</organism>
<protein>
    <recommendedName>
        <fullName evidence="3">Small RNA 2'-O-methyltransferase</fullName>
        <ecNumber evidence="11">2.1.1.386</ecNumber>
    </recommendedName>
</protein>
<evidence type="ECO:0000313" key="15">
    <source>
        <dbReference type="Proteomes" id="UP001049176"/>
    </source>
</evidence>
<evidence type="ECO:0000256" key="6">
    <source>
        <dbReference type="ARBA" id="ARBA00022691"/>
    </source>
</evidence>
<keyword evidence="5" id="KW-0808">Transferase</keyword>
<dbReference type="InterPro" id="IPR026610">
    <property type="entry name" value="Hen1"/>
</dbReference>
<reference evidence="14" key="1">
    <citation type="journal article" date="2021" name="Genome Biol. Evol.">
        <title>The assembled and annotated genome of the fairy-ring fungus Marasmius oreades.</title>
        <authorList>
            <person name="Hiltunen M."/>
            <person name="Ament-Velasquez S.L."/>
            <person name="Johannesson H."/>
        </authorList>
    </citation>
    <scope>NUCLEOTIDE SEQUENCE</scope>
    <source>
        <strain evidence="14">03SP1</strain>
    </source>
</reference>
<keyword evidence="15" id="KW-1185">Reference proteome</keyword>
<keyword evidence="7" id="KW-0479">Metal-binding</keyword>
<evidence type="ECO:0000256" key="5">
    <source>
        <dbReference type="ARBA" id="ARBA00022679"/>
    </source>
</evidence>
<evidence type="ECO:0000256" key="8">
    <source>
        <dbReference type="ARBA" id="ARBA00022842"/>
    </source>
</evidence>
<dbReference type="AlphaFoldDB" id="A0A9P7UQU0"/>